<dbReference type="GO" id="GO:0004252">
    <property type="term" value="F:serine-type endopeptidase activity"/>
    <property type="evidence" value="ECO:0007669"/>
    <property type="project" value="UniProtKB-UniRule"/>
</dbReference>
<dbReference type="PROSITE" id="PS00137">
    <property type="entry name" value="SUBTILASE_HIS"/>
    <property type="match status" value="1"/>
</dbReference>
<dbReference type="InterPro" id="IPR023827">
    <property type="entry name" value="Peptidase_S8_Asp-AS"/>
</dbReference>
<dbReference type="PRINTS" id="PR00723">
    <property type="entry name" value="SUBTILISIN"/>
</dbReference>
<dbReference type="OrthoDB" id="206201at2759"/>
<protein>
    <submittedName>
        <fullName evidence="10">Subtilase-type proteinase RRT12</fullName>
    </submittedName>
</protein>
<evidence type="ECO:0000256" key="6">
    <source>
        <dbReference type="RuleBase" id="RU003355"/>
    </source>
</evidence>
<name>A0A367YD56_9ASCO</name>
<dbReference type="EMBL" id="QLNQ01000025">
    <property type="protein sequence ID" value="RCK62951.1"/>
    <property type="molecule type" value="Genomic_DNA"/>
</dbReference>
<dbReference type="PANTHER" id="PTHR43806:SF13">
    <property type="entry name" value="SUBTILASE-TYPE PROTEINASE RRT12"/>
    <property type="match status" value="1"/>
</dbReference>
<organism evidence="10 11">
    <name type="scientific">Candida viswanathii</name>
    <dbReference type="NCBI Taxonomy" id="5486"/>
    <lineage>
        <taxon>Eukaryota</taxon>
        <taxon>Fungi</taxon>
        <taxon>Dikarya</taxon>
        <taxon>Ascomycota</taxon>
        <taxon>Saccharomycotina</taxon>
        <taxon>Pichiomycetes</taxon>
        <taxon>Debaryomycetaceae</taxon>
        <taxon>Candida/Lodderomyces clade</taxon>
        <taxon>Candida</taxon>
    </lineage>
</organism>
<accession>A0A367YD56</accession>
<keyword evidence="7" id="KW-0732">Signal</keyword>
<gene>
    <name evidence="10" type="primary">RRT12_2</name>
    <name evidence="10" type="ORF">Cantr_08848</name>
</gene>
<dbReference type="Gene3D" id="3.40.50.200">
    <property type="entry name" value="Peptidase S8/S53 domain"/>
    <property type="match status" value="1"/>
</dbReference>
<dbReference type="PANTHER" id="PTHR43806">
    <property type="entry name" value="PEPTIDASE S8"/>
    <property type="match status" value="1"/>
</dbReference>
<dbReference type="GO" id="GO:0006508">
    <property type="term" value="P:proteolysis"/>
    <property type="evidence" value="ECO:0007669"/>
    <property type="project" value="UniProtKB-KW"/>
</dbReference>
<keyword evidence="4 5" id="KW-0720">Serine protease</keyword>
<dbReference type="PROSITE" id="PS00136">
    <property type="entry name" value="SUBTILASE_ASP"/>
    <property type="match status" value="1"/>
</dbReference>
<dbReference type="InterPro" id="IPR022398">
    <property type="entry name" value="Peptidase_S8_His-AS"/>
</dbReference>
<keyword evidence="2 5" id="KW-0645">Protease</keyword>
<reference evidence="10 11" key="1">
    <citation type="submission" date="2018-06" db="EMBL/GenBank/DDBJ databases">
        <title>Whole genome sequencing of Candida tropicalis (genome annotated by CSBL at Korea University).</title>
        <authorList>
            <person name="Ahn J."/>
        </authorList>
    </citation>
    <scope>NUCLEOTIDE SEQUENCE [LARGE SCALE GENOMIC DNA]</scope>
    <source>
        <strain evidence="10 11">ATCC 20962</strain>
    </source>
</reference>
<dbReference type="CDD" id="cd04077">
    <property type="entry name" value="Peptidases_S8_PCSK9_ProteinaseK_like"/>
    <property type="match status" value="1"/>
</dbReference>
<dbReference type="InterPro" id="IPR034193">
    <property type="entry name" value="PCSK9_ProteinaseK-like"/>
</dbReference>
<dbReference type="PROSITE" id="PS51892">
    <property type="entry name" value="SUBTILASE"/>
    <property type="match status" value="1"/>
</dbReference>
<evidence type="ECO:0000256" key="1">
    <source>
        <dbReference type="ARBA" id="ARBA00011073"/>
    </source>
</evidence>
<comment type="caution">
    <text evidence="10">The sequence shown here is derived from an EMBL/GenBank/DDBJ whole genome shotgun (WGS) entry which is preliminary data.</text>
</comment>
<evidence type="ECO:0000256" key="4">
    <source>
        <dbReference type="ARBA" id="ARBA00022825"/>
    </source>
</evidence>
<feature type="active site" description="Charge relay system" evidence="5">
    <location>
        <position position="327"/>
    </location>
</feature>
<sequence length="406" mass="44176">MRLTTNLATLFVVPTILAYEPYLISLHPKETLDTFMSYDSTYPEHLQVKELIKSSFHIGNFSGFAGNFSEPILTRLSKCPLVEEIVPDVMVHAYDVATQYKAPRHLARISRRKRMMPLIKYPFIYDSDFVGKRVNAYVIDSGVDIGHPEFQGRARSGTDFTNEGIGDQNGHGTHVAGLIGSQTYGVAKDVSIIDVKALNAKGTGALSTILLAIEYAVNHRLRSGRLGVANLSLGAYKNNLLNRAIEQATMTGLVFVVAAGNNNINACLTSPSSSPYALTVGAIDDFNDSIASFSNWGPCVDVFASGSYVKSVNVKSHLKPLTLLGTSMAAPIVTGIAASLLSEGIDPEMIKDHIIEISTKGMIPRTSLFLRKKTPNRIANNGVCTGYKMAKDGDFYYADFDECESD</sequence>
<dbReference type="InterPro" id="IPR023828">
    <property type="entry name" value="Peptidase_S8_Ser-AS"/>
</dbReference>
<keyword evidence="3 5" id="KW-0378">Hydrolase</keyword>
<evidence type="ECO:0000313" key="11">
    <source>
        <dbReference type="Proteomes" id="UP000253472"/>
    </source>
</evidence>
<dbReference type="PROSITE" id="PS00138">
    <property type="entry name" value="SUBTILASE_SER"/>
    <property type="match status" value="1"/>
</dbReference>
<dbReference type="FunFam" id="3.40.50.200:FF:000007">
    <property type="entry name" value="Subtilisin-like serine protease"/>
    <property type="match status" value="1"/>
</dbReference>
<feature type="domain" description="Peptidase S8/S53" evidence="8">
    <location>
        <begin position="138"/>
        <end position="360"/>
    </location>
</feature>
<dbReference type="InterPro" id="IPR015500">
    <property type="entry name" value="Peptidase_S8_subtilisin-rel"/>
</dbReference>
<dbReference type="Pfam" id="PF05922">
    <property type="entry name" value="Inhibitor_I9"/>
    <property type="match status" value="1"/>
</dbReference>
<evidence type="ECO:0000256" key="2">
    <source>
        <dbReference type="ARBA" id="ARBA00022670"/>
    </source>
</evidence>
<dbReference type="STRING" id="5486.A0A367YD56"/>
<evidence type="ECO:0000256" key="7">
    <source>
        <dbReference type="SAM" id="SignalP"/>
    </source>
</evidence>
<dbReference type="InterPro" id="IPR036852">
    <property type="entry name" value="Peptidase_S8/S53_dom_sf"/>
</dbReference>
<dbReference type="Proteomes" id="UP000253472">
    <property type="component" value="Unassembled WGS sequence"/>
</dbReference>
<feature type="chain" id="PRO_5016950583" evidence="7">
    <location>
        <begin position="19"/>
        <end position="406"/>
    </location>
</feature>
<dbReference type="Pfam" id="PF00082">
    <property type="entry name" value="Peptidase_S8"/>
    <property type="match status" value="1"/>
</dbReference>
<dbReference type="AlphaFoldDB" id="A0A367YD56"/>
<evidence type="ECO:0000259" key="8">
    <source>
        <dbReference type="Pfam" id="PF00082"/>
    </source>
</evidence>
<keyword evidence="11" id="KW-1185">Reference proteome</keyword>
<proteinExistence type="inferred from homology"/>
<comment type="similarity">
    <text evidence="1 5 6">Belongs to the peptidase S8 family.</text>
</comment>
<evidence type="ECO:0000256" key="3">
    <source>
        <dbReference type="ARBA" id="ARBA00022801"/>
    </source>
</evidence>
<evidence type="ECO:0000256" key="5">
    <source>
        <dbReference type="PROSITE-ProRule" id="PRU01240"/>
    </source>
</evidence>
<dbReference type="InterPro" id="IPR010259">
    <property type="entry name" value="S8pro/Inhibitor_I9"/>
</dbReference>
<dbReference type="SUPFAM" id="SSF52743">
    <property type="entry name" value="Subtilisin-like"/>
    <property type="match status" value="1"/>
</dbReference>
<dbReference type="InterPro" id="IPR050131">
    <property type="entry name" value="Peptidase_S8_subtilisin-like"/>
</dbReference>
<evidence type="ECO:0000313" key="10">
    <source>
        <dbReference type="EMBL" id="RCK62951.1"/>
    </source>
</evidence>
<evidence type="ECO:0000259" key="9">
    <source>
        <dbReference type="Pfam" id="PF05922"/>
    </source>
</evidence>
<feature type="signal peptide" evidence="7">
    <location>
        <begin position="1"/>
        <end position="18"/>
    </location>
</feature>
<dbReference type="InterPro" id="IPR000209">
    <property type="entry name" value="Peptidase_S8/S53_dom"/>
</dbReference>
<feature type="domain" description="Inhibitor I9" evidence="9">
    <location>
        <begin position="46"/>
        <end position="92"/>
    </location>
</feature>
<feature type="active site" description="Charge relay system" evidence="5">
    <location>
        <position position="140"/>
    </location>
</feature>
<feature type="active site" description="Charge relay system" evidence="5">
    <location>
        <position position="171"/>
    </location>
</feature>